<feature type="transmembrane region" description="Helical" evidence="1">
    <location>
        <begin position="213"/>
        <end position="244"/>
    </location>
</feature>
<keyword evidence="3" id="KW-1185">Reference proteome</keyword>
<feature type="transmembrane region" description="Helical" evidence="1">
    <location>
        <begin position="55"/>
        <end position="88"/>
    </location>
</feature>
<keyword evidence="1" id="KW-1133">Transmembrane helix</keyword>
<evidence type="ECO:0000313" key="2">
    <source>
        <dbReference type="EMBL" id="RPF19997.1"/>
    </source>
</evidence>
<feature type="transmembrane region" description="Helical" evidence="1">
    <location>
        <begin position="149"/>
        <end position="170"/>
    </location>
</feature>
<dbReference type="Proteomes" id="UP000280501">
    <property type="component" value="Unassembled WGS sequence"/>
</dbReference>
<comment type="caution">
    <text evidence="2">The sequence shown here is derived from an EMBL/GenBank/DDBJ whole genome shotgun (WGS) entry which is preliminary data.</text>
</comment>
<feature type="transmembrane region" description="Helical" evidence="1">
    <location>
        <begin position="16"/>
        <end position="35"/>
    </location>
</feature>
<proteinExistence type="predicted"/>
<sequence length="285" mass="28601">MNVSTVPVSGPGTARAIWIGLALVLGAGLAVGWQYEFVDDVIGGGIAQLLGGSEASGWLGPLVTAGIAGLAGTFTACNVACFASVGPLTASGSGATRRELVTHATRQVLLLGGGMTLVAGCYGVVAVLAGQSLPMLSEASYGPVPARLAQASLVNTAFGIGLTAVAVRYLMGRPLQGNRGMVLLGCLLGLLIVGRPFPMFREVLADAVGSGNAVVAAALMVVVALGNLVFVAVLFLGVIAAAGPAIHRVSAARPRLLLTIGGCLLLALGTFSVAYWGVRIPLLVM</sequence>
<evidence type="ECO:0000256" key="1">
    <source>
        <dbReference type="SAM" id="Phobius"/>
    </source>
</evidence>
<protein>
    <recommendedName>
        <fullName evidence="4">Cytochrome C biogenesis DsbD-like protein</fullName>
    </recommendedName>
</protein>
<dbReference type="EMBL" id="RKQZ01000001">
    <property type="protein sequence ID" value="RPF19997.1"/>
    <property type="molecule type" value="Genomic_DNA"/>
</dbReference>
<feature type="transmembrane region" description="Helical" evidence="1">
    <location>
        <begin position="108"/>
        <end position="129"/>
    </location>
</feature>
<organism evidence="2 3">
    <name type="scientific">Myceligenerans xiligouense</name>
    <dbReference type="NCBI Taxonomy" id="253184"/>
    <lineage>
        <taxon>Bacteria</taxon>
        <taxon>Bacillati</taxon>
        <taxon>Actinomycetota</taxon>
        <taxon>Actinomycetes</taxon>
        <taxon>Micrococcales</taxon>
        <taxon>Promicromonosporaceae</taxon>
        <taxon>Myceligenerans</taxon>
    </lineage>
</organism>
<evidence type="ECO:0008006" key="4">
    <source>
        <dbReference type="Google" id="ProtNLM"/>
    </source>
</evidence>
<accession>A0A3N4YIR7</accession>
<gene>
    <name evidence="2" type="ORF">EDD34_0572</name>
</gene>
<keyword evidence="1" id="KW-0472">Membrane</keyword>
<name>A0A3N4YIR7_9MICO</name>
<dbReference type="AlphaFoldDB" id="A0A3N4YIR7"/>
<feature type="transmembrane region" description="Helical" evidence="1">
    <location>
        <begin position="182"/>
        <end position="201"/>
    </location>
</feature>
<feature type="transmembrane region" description="Helical" evidence="1">
    <location>
        <begin position="256"/>
        <end position="278"/>
    </location>
</feature>
<evidence type="ECO:0000313" key="3">
    <source>
        <dbReference type="Proteomes" id="UP000280501"/>
    </source>
</evidence>
<dbReference type="OrthoDB" id="2604909at2"/>
<keyword evidence="1" id="KW-0812">Transmembrane</keyword>
<dbReference type="RefSeq" id="WP_123813222.1">
    <property type="nucleotide sequence ID" value="NZ_RKQZ01000001.1"/>
</dbReference>
<reference evidence="2 3" key="1">
    <citation type="submission" date="2018-11" db="EMBL/GenBank/DDBJ databases">
        <title>Sequencing the genomes of 1000 actinobacteria strains.</title>
        <authorList>
            <person name="Klenk H.-P."/>
        </authorList>
    </citation>
    <scope>NUCLEOTIDE SEQUENCE [LARGE SCALE GENOMIC DNA]</scope>
    <source>
        <strain evidence="2 3">DSM 15700</strain>
    </source>
</reference>